<proteinExistence type="inferred from homology"/>
<dbReference type="InterPro" id="IPR029061">
    <property type="entry name" value="THDP-binding"/>
</dbReference>
<comment type="similarity">
    <text evidence="2 11">Belongs to the TPP enzyme family.</text>
</comment>
<evidence type="ECO:0000256" key="2">
    <source>
        <dbReference type="ARBA" id="ARBA00007812"/>
    </source>
</evidence>
<evidence type="ECO:0000259" key="14">
    <source>
        <dbReference type="Pfam" id="PF02776"/>
    </source>
</evidence>
<dbReference type="Pfam" id="PF00205">
    <property type="entry name" value="TPP_enzyme_M"/>
    <property type="match status" value="1"/>
</dbReference>
<feature type="domain" description="Thiamine pyrophosphate enzyme TPP-binding" evidence="13">
    <location>
        <begin position="406"/>
        <end position="564"/>
    </location>
</feature>
<dbReference type="CDD" id="cd02004">
    <property type="entry name" value="TPP_BZL_OCoD_HPCL"/>
    <property type="match status" value="1"/>
</dbReference>
<dbReference type="InterPro" id="IPR011766">
    <property type="entry name" value="TPP_enzyme_TPP-bd"/>
</dbReference>
<dbReference type="AlphaFoldDB" id="A0A182UM71"/>
<evidence type="ECO:0000259" key="13">
    <source>
        <dbReference type="Pfam" id="PF02775"/>
    </source>
</evidence>
<evidence type="ECO:0000259" key="12">
    <source>
        <dbReference type="Pfam" id="PF00205"/>
    </source>
</evidence>
<evidence type="ECO:0000256" key="3">
    <source>
        <dbReference type="ARBA" id="ARBA00022723"/>
    </source>
</evidence>
<comment type="catalytic activity">
    <reaction evidence="10">
        <text>2-hydroxyoctadecanoyl-CoA = heptadecanal + formyl-CoA</text>
        <dbReference type="Rhea" id="RHEA:55196"/>
        <dbReference type="ChEBI" id="CHEBI:57376"/>
        <dbReference type="ChEBI" id="CHEBI:74116"/>
        <dbReference type="ChEBI" id="CHEBI:138631"/>
    </reaction>
    <physiologicalReaction direction="left-to-right" evidence="10">
        <dbReference type="Rhea" id="RHEA:55197"/>
    </physiologicalReaction>
</comment>
<accession>A0A182UM71</accession>
<dbReference type="GO" id="GO:0000287">
    <property type="term" value="F:magnesium ion binding"/>
    <property type="evidence" value="ECO:0007669"/>
    <property type="project" value="InterPro"/>
</dbReference>
<feature type="domain" description="Thiamine pyrophosphate enzyme N-terminal TPP-binding" evidence="14">
    <location>
        <begin position="23"/>
        <end position="136"/>
    </location>
</feature>
<evidence type="ECO:0000256" key="6">
    <source>
        <dbReference type="ARBA" id="ARBA00023239"/>
    </source>
</evidence>
<dbReference type="EnsemblMetazoa" id="AMEM000259-RA">
    <property type="protein sequence ID" value="AMEM000259-PA"/>
    <property type="gene ID" value="AMEM000259"/>
</dbReference>
<evidence type="ECO:0000256" key="11">
    <source>
        <dbReference type="RuleBase" id="RU362132"/>
    </source>
</evidence>
<dbReference type="InterPro" id="IPR029035">
    <property type="entry name" value="DHS-like_NAD/FAD-binding_dom"/>
</dbReference>
<dbReference type="SUPFAM" id="SSF52467">
    <property type="entry name" value="DHS-like NAD/FAD-binding domain"/>
    <property type="match status" value="1"/>
</dbReference>
<dbReference type="GO" id="GO:0106359">
    <property type="term" value="F:2-hydroxyacyl-CoA lyase activity"/>
    <property type="evidence" value="ECO:0007669"/>
    <property type="project" value="UniProtKB-EC"/>
</dbReference>
<dbReference type="Pfam" id="PF02775">
    <property type="entry name" value="TPP_enzyme_C"/>
    <property type="match status" value="1"/>
</dbReference>
<evidence type="ECO:0000256" key="4">
    <source>
        <dbReference type="ARBA" id="ARBA00022842"/>
    </source>
</evidence>
<reference evidence="15" key="1">
    <citation type="submission" date="2020-05" db="UniProtKB">
        <authorList>
            <consortium name="EnsemblMetazoa"/>
        </authorList>
    </citation>
    <scope>IDENTIFICATION</scope>
    <source>
        <strain evidence="15">MAF</strain>
    </source>
</reference>
<comment type="catalytic activity">
    <reaction evidence="7">
        <text>a 2-hydroxy-3-methyl fatty acyl-CoA = a 2-methyl-branched fatty aldehyde + formyl-CoA</text>
        <dbReference type="Rhea" id="RHEA:25375"/>
        <dbReference type="ChEBI" id="CHEBI:49188"/>
        <dbReference type="ChEBI" id="CHEBI:57376"/>
        <dbReference type="ChEBI" id="CHEBI:58783"/>
        <dbReference type="EC" id="4.1.2.63"/>
    </reaction>
    <physiologicalReaction direction="left-to-right" evidence="7">
        <dbReference type="Rhea" id="RHEA:25376"/>
    </physiologicalReaction>
</comment>
<keyword evidence="4" id="KW-0460">Magnesium</keyword>
<evidence type="ECO:0000313" key="16">
    <source>
        <dbReference type="Proteomes" id="UP000075903"/>
    </source>
</evidence>
<comment type="catalytic activity">
    <reaction evidence="8">
        <text>an (R)-2-hydroxy-long-chain-fatty acyl-CoA = a long-chain fatty aldehyde + formyl-CoA</text>
        <dbReference type="Rhea" id="RHEA:67444"/>
        <dbReference type="ChEBI" id="CHEBI:17176"/>
        <dbReference type="ChEBI" id="CHEBI:57376"/>
        <dbReference type="ChEBI" id="CHEBI:170012"/>
        <dbReference type="EC" id="4.1.2.63"/>
    </reaction>
    <physiologicalReaction direction="left-to-right" evidence="8">
        <dbReference type="Rhea" id="RHEA:67445"/>
    </physiologicalReaction>
</comment>
<evidence type="ECO:0000256" key="1">
    <source>
        <dbReference type="ARBA" id="ARBA00001964"/>
    </source>
</evidence>
<dbReference type="InterPro" id="IPR045025">
    <property type="entry name" value="HACL1-like"/>
</dbReference>
<dbReference type="GO" id="GO:0001561">
    <property type="term" value="P:fatty acid alpha-oxidation"/>
    <property type="evidence" value="ECO:0007669"/>
    <property type="project" value="TreeGrafter"/>
</dbReference>
<organism evidence="15 16">
    <name type="scientific">Anopheles merus</name>
    <name type="common">Mosquito</name>
    <dbReference type="NCBI Taxonomy" id="30066"/>
    <lineage>
        <taxon>Eukaryota</taxon>
        <taxon>Metazoa</taxon>
        <taxon>Ecdysozoa</taxon>
        <taxon>Arthropoda</taxon>
        <taxon>Hexapoda</taxon>
        <taxon>Insecta</taxon>
        <taxon>Pterygota</taxon>
        <taxon>Neoptera</taxon>
        <taxon>Endopterygota</taxon>
        <taxon>Diptera</taxon>
        <taxon>Nematocera</taxon>
        <taxon>Culicoidea</taxon>
        <taxon>Culicidae</taxon>
        <taxon>Anophelinae</taxon>
        <taxon>Anopheles</taxon>
    </lineage>
</organism>
<dbReference type="Gene3D" id="3.40.50.970">
    <property type="match status" value="2"/>
</dbReference>
<evidence type="ECO:0000313" key="15">
    <source>
        <dbReference type="EnsemblMetazoa" id="AMEM000259-PA"/>
    </source>
</evidence>
<dbReference type="EC" id="4.1.2.63" evidence="9"/>
<keyword evidence="6" id="KW-0456">Lyase</keyword>
<dbReference type="VEuPathDB" id="VectorBase:AMEM21_004562"/>
<keyword evidence="3" id="KW-0479">Metal-binding</keyword>
<dbReference type="VEuPathDB" id="VectorBase:AMEM000259"/>
<dbReference type="InterPro" id="IPR012001">
    <property type="entry name" value="Thiamin_PyroP_enz_TPP-bd_dom"/>
</dbReference>
<name>A0A182UM71_ANOME</name>
<dbReference type="PANTHER" id="PTHR43710:SF2">
    <property type="entry name" value="2-HYDROXYACYL-COA LYASE 1"/>
    <property type="match status" value="1"/>
</dbReference>
<feature type="domain" description="Thiamine pyrophosphate enzyme central" evidence="12">
    <location>
        <begin position="210"/>
        <end position="339"/>
    </location>
</feature>
<protein>
    <recommendedName>
        <fullName evidence="9">2-hydroxyacyl-CoA lyase</fullName>
        <ecNumber evidence="9">4.1.2.63</ecNumber>
    </recommendedName>
</protein>
<evidence type="ECO:0000256" key="9">
    <source>
        <dbReference type="ARBA" id="ARBA00044518"/>
    </source>
</evidence>
<dbReference type="Pfam" id="PF02776">
    <property type="entry name" value="TPP_enzyme_N"/>
    <property type="match status" value="1"/>
</dbReference>
<dbReference type="STRING" id="30066.A0A182UM71"/>
<keyword evidence="16" id="KW-1185">Reference proteome</keyword>
<comment type="cofactor">
    <cofactor evidence="1">
        <name>thiamine diphosphate</name>
        <dbReference type="ChEBI" id="CHEBI:58937"/>
    </cofactor>
</comment>
<sequence>MCKIYLKFFKVCFEFCKEMELDGNAVLAKSLREQGIEYVFGIVGIPVVELSMAMQAEGLKYIGMRNEQAACYAAQAIGYLTGKPGVCLVVSGPGLLHVTGGMANAQVNCWPLLVIGGSTSQDHEGIGGFQECPQVELSRPYCKYAARPPSVALIPMHVEKAVRLACYGRPGAAYLDFPGNLLTAKIMDEVLPVQYTHSPPPVPFPDPKLVAEAAHLLCTAKRPLVIVGKGAAYARSEVQVRQLIHQTNLPFLPTPMGKGVVPDLDPQCIAPARTLALQKADVVLLLGARLNWILHFGRPPRYSSDVKIIQVDVNAEEMHNSVPSKVAIQSHITPFTEQLIDALAKNHFRFGYENAWWKDLKAKCETNRKIVDAMALNVETPLNYYAVFHHLQQYIPKDAIIVSEGANTMDIGRTLLHNKFARHRLDAGTFGTMGVGPGFAIAAALYCRDHCPGKKVICVEGDSAFGFSGMEIETMVRYQLPIVIVIVNNGGIYAGFDKQTYDDMRSGGDLTQVTPASALTHETRYENMMSMFGMKGNFVRTIAELRAAVKDALTATDRPHILNIAISPQADRKPQDFKWLTESKL</sequence>
<evidence type="ECO:0000256" key="8">
    <source>
        <dbReference type="ARBA" id="ARBA00044454"/>
    </source>
</evidence>
<dbReference type="Gene3D" id="3.40.50.1220">
    <property type="entry name" value="TPP-binding domain"/>
    <property type="match status" value="1"/>
</dbReference>
<dbReference type="PANTHER" id="PTHR43710">
    <property type="entry name" value="2-HYDROXYACYL-COA LYASE"/>
    <property type="match status" value="1"/>
</dbReference>
<dbReference type="SUPFAM" id="SSF52518">
    <property type="entry name" value="Thiamin diphosphate-binding fold (THDP-binding)"/>
    <property type="match status" value="2"/>
</dbReference>
<dbReference type="Proteomes" id="UP000075903">
    <property type="component" value="Unassembled WGS sequence"/>
</dbReference>
<evidence type="ECO:0000256" key="7">
    <source>
        <dbReference type="ARBA" id="ARBA00044451"/>
    </source>
</evidence>
<dbReference type="GO" id="GO:0030976">
    <property type="term" value="F:thiamine pyrophosphate binding"/>
    <property type="evidence" value="ECO:0007669"/>
    <property type="project" value="InterPro"/>
</dbReference>
<evidence type="ECO:0000256" key="5">
    <source>
        <dbReference type="ARBA" id="ARBA00023052"/>
    </source>
</evidence>
<dbReference type="InterPro" id="IPR012000">
    <property type="entry name" value="Thiamin_PyroP_enz_cen_dom"/>
</dbReference>
<dbReference type="CDD" id="cd07035">
    <property type="entry name" value="TPP_PYR_POX_like"/>
    <property type="match status" value="1"/>
</dbReference>
<keyword evidence="5 11" id="KW-0786">Thiamine pyrophosphate</keyword>
<evidence type="ECO:0000256" key="10">
    <source>
        <dbReference type="ARBA" id="ARBA00048738"/>
    </source>
</evidence>
<dbReference type="GO" id="GO:0005777">
    <property type="term" value="C:peroxisome"/>
    <property type="evidence" value="ECO:0007669"/>
    <property type="project" value="TreeGrafter"/>
</dbReference>